<feature type="compositionally biased region" description="Basic and acidic residues" evidence="1">
    <location>
        <begin position="1"/>
        <end position="11"/>
    </location>
</feature>
<dbReference type="OrthoDB" id="6415790at2759"/>
<dbReference type="AlphaFoldDB" id="A0A1X2H658"/>
<sequence>MAGSWPHHDLPSSRSSLPPAYDSIVHDDNNNGTGHLPPVLLTHEQLQGRAYDGGSAAAILQVAQHHGQQQQQGQHHVRQQQQQQQQLNLELLVSSDPAGSISSGGQDVYETCCVLQNRFLLLGHVTQGVQLLDLAKNDKRPITLLWMRVKQILAIHKSRIVLMMPAGRGKRVRCYSLDALLCLCHAACNLPYDAPLPDLAAWQSLGTKKAADAIQPGRVRLSGNLRLVENGGTPAYVCDGVVLQDYYYKLPGCSKDCISMHTYQTTAYVFVAVLQRDQQIVVWQQRLTLYSPLVRHKNYWVPTEPRAIAFADDRATLRYLVAVFPSEATVIGLRNCQVHLIPVDMAKLQDLAQSAHRLDYYEQNHHLNDPPALSPLQWTSLLQLPFYPDGLPATSLTTAYSNPPAYTTVMAALPSGAPPDPVAVPSTVAPQLFLATLGRQSFIIDLSGSLFSTAVYCWSQDPDQIEFVRLQGAWCAVGFGSSCVEIIHLSTTKRVHRIMNGVPVRYLGRSEQALLWTCAVQHKVQLYMLRIE</sequence>
<gene>
    <name evidence="2" type="ORF">BCR43DRAFT_495618</name>
</gene>
<reference evidence="2 3" key="1">
    <citation type="submission" date="2016-07" db="EMBL/GenBank/DDBJ databases">
        <title>Pervasive Adenine N6-methylation of Active Genes in Fungi.</title>
        <authorList>
            <consortium name="DOE Joint Genome Institute"/>
            <person name="Mondo S.J."/>
            <person name="Dannebaum R.O."/>
            <person name="Kuo R.C."/>
            <person name="Labutti K."/>
            <person name="Haridas S."/>
            <person name="Kuo A."/>
            <person name="Salamov A."/>
            <person name="Ahrendt S.R."/>
            <person name="Lipzen A."/>
            <person name="Sullivan W."/>
            <person name="Andreopoulos W.B."/>
            <person name="Clum A."/>
            <person name="Lindquist E."/>
            <person name="Daum C."/>
            <person name="Ramamoorthy G.K."/>
            <person name="Gryganskyi A."/>
            <person name="Culley D."/>
            <person name="Magnuson J.K."/>
            <person name="James T.Y."/>
            <person name="O'Malley M.A."/>
            <person name="Stajich J.E."/>
            <person name="Spatafora J.W."/>
            <person name="Visel A."/>
            <person name="Grigoriev I.V."/>
        </authorList>
    </citation>
    <scope>NUCLEOTIDE SEQUENCE [LARGE SCALE GENOMIC DNA]</scope>
    <source>
        <strain evidence="2 3">NRRL 2496</strain>
    </source>
</reference>
<organism evidence="2 3">
    <name type="scientific">Syncephalastrum racemosum</name>
    <name type="common">Filamentous fungus</name>
    <dbReference type="NCBI Taxonomy" id="13706"/>
    <lineage>
        <taxon>Eukaryota</taxon>
        <taxon>Fungi</taxon>
        <taxon>Fungi incertae sedis</taxon>
        <taxon>Mucoromycota</taxon>
        <taxon>Mucoromycotina</taxon>
        <taxon>Mucoromycetes</taxon>
        <taxon>Mucorales</taxon>
        <taxon>Syncephalastraceae</taxon>
        <taxon>Syncephalastrum</taxon>
    </lineage>
</organism>
<dbReference type="OMA" id="RHIIAVF"/>
<keyword evidence="3" id="KW-1185">Reference proteome</keyword>
<evidence type="ECO:0000256" key="1">
    <source>
        <dbReference type="SAM" id="MobiDB-lite"/>
    </source>
</evidence>
<evidence type="ECO:0000313" key="3">
    <source>
        <dbReference type="Proteomes" id="UP000242180"/>
    </source>
</evidence>
<name>A0A1X2H658_SYNRA</name>
<evidence type="ECO:0008006" key="4">
    <source>
        <dbReference type="Google" id="ProtNLM"/>
    </source>
</evidence>
<comment type="caution">
    <text evidence="2">The sequence shown here is derived from an EMBL/GenBank/DDBJ whole genome shotgun (WGS) entry which is preliminary data.</text>
</comment>
<dbReference type="InParanoid" id="A0A1X2H658"/>
<protein>
    <recommendedName>
        <fullName evidence="4">CNH domain-containing protein</fullName>
    </recommendedName>
</protein>
<accession>A0A1X2H658</accession>
<feature type="region of interest" description="Disordered" evidence="1">
    <location>
        <begin position="1"/>
        <end position="38"/>
    </location>
</feature>
<dbReference type="EMBL" id="MCGN01000008">
    <property type="protein sequence ID" value="ORY93953.1"/>
    <property type="molecule type" value="Genomic_DNA"/>
</dbReference>
<dbReference type="Proteomes" id="UP000242180">
    <property type="component" value="Unassembled WGS sequence"/>
</dbReference>
<proteinExistence type="predicted"/>
<evidence type="ECO:0000313" key="2">
    <source>
        <dbReference type="EMBL" id="ORY93953.1"/>
    </source>
</evidence>